<comment type="cofactor">
    <cofactor evidence="1">
        <name>FAD</name>
        <dbReference type="ChEBI" id="CHEBI:57692"/>
    </cofactor>
</comment>
<reference evidence="6" key="1">
    <citation type="submission" date="2002-01" db="EMBL/GenBank/DDBJ databases">
        <authorList>
            <person name="German Neurospora genome project"/>
        </authorList>
    </citation>
    <scope>NUCLEOTIDE SEQUENCE</scope>
</reference>
<keyword evidence="3" id="KW-0274">FAD</keyword>
<evidence type="ECO:0000256" key="3">
    <source>
        <dbReference type="ARBA" id="ARBA00022827"/>
    </source>
</evidence>
<sequence length="137" mass="15526">MERALQITLCNAPADTEVKRLDLTDWAPPKGLRSRGRMALVGDALHPMAMYRGEGANHAILDVLEFAQQVFPYLEDTTAELRNAIDRYEGLVIAVFASRQACIDAQWWERISGNSPLLSRRTPNVDFEEEDVRTRSH</sequence>
<keyword evidence="5" id="KW-0503">Monooxygenase</keyword>
<proteinExistence type="predicted"/>
<gene>
    <name evidence="6" type="primary">B8L21.025</name>
</gene>
<protein>
    <submittedName>
        <fullName evidence="6">Uncharacterized protein B8L21.025</fullName>
    </submittedName>
</protein>
<evidence type="ECO:0000256" key="4">
    <source>
        <dbReference type="ARBA" id="ARBA00023002"/>
    </source>
</evidence>
<name>Q8WZT5_NEUCS</name>
<reference evidence="6" key="2">
    <citation type="submission" date="2002-01" db="EMBL/GenBank/DDBJ databases">
        <authorList>
            <person name="Schulte U."/>
            <person name="Aign V."/>
            <person name="Hoheisel J."/>
            <person name="Brandt P."/>
            <person name="Fartmann B."/>
            <person name="Holland R."/>
            <person name="Nyakatura G."/>
            <person name="Mewes H.W."/>
            <person name="Mannhaupt G."/>
        </authorList>
    </citation>
    <scope>NUCLEOTIDE SEQUENCE</scope>
</reference>
<organism evidence="6">
    <name type="scientific">Neurospora crassa</name>
    <dbReference type="NCBI Taxonomy" id="5141"/>
    <lineage>
        <taxon>Eukaryota</taxon>
        <taxon>Fungi</taxon>
        <taxon>Dikarya</taxon>
        <taxon>Ascomycota</taxon>
        <taxon>Pezizomycotina</taxon>
        <taxon>Sordariomycetes</taxon>
        <taxon>Sordariomycetidae</taxon>
        <taxon>Sordariales</taxon>
        <taxon>Sordariaceae</taxon>
        <taxon>Neurospora</taxon>
    </lineage>
</organism>
<dbReference type="PANTHER" id="PTHR47178">
    <property type="entry name" value="MONOOXYGENASE, FAD-BINDING"/>
    <property type="match status" value="1"/>
</dbReference>
<dbReference type="EMBL" id="AL669989">
    <property type="protein sequence ID" value="CAD21088.1"/>
    <property type="molecule type" value="Genomic_DNA"/>
</dbReference>
<dbReference type="AlphaFoldDB" id="Q8WZT5"/>
<keyword evidence="2" id="KW-0285">Flavoprotein</keyword>
<dbReference type="GO" id="GO:0004497">
    <property type="term" value="F:monooxygenase activity"/>
    <property type="evidence" value="ECO:0007669"/>
    <property type="project" value="UniProtKB-KW"/>
</dbReference>
<dbReference type="SUPFAM" id="SSF51905">
    <property type="entry name" value="FAD/NAD(P)-binding domain"/>
    <property type="match status" value="1"/>
</dbReference>
<evidence type="ECO:0000256" key="1">
    <source>
        <dbReference type="ARBA" id="ARBA00001974"/>
    </source>
</evidence>
<dbReference type="InterPro" id="IPR036188">
    <property type="entry name" value="FAD/NAD-bd_sf"/>
</dbReference>
<dbReference type="Gene3D" id="3.50.50.60">
    <property type="entry name" value="FAD/NAD(P)-binding domain"/>
    <property type="match status" value="1"/>
</dbReference>
<accession>Q8WZT5</accession>
<evidence type="ECO:0000256" key="5">
    <source>
        <dbReference type="ARBA" id="ARBA00023033"/>
    </source>
</evidence>
<dbReference type="VEuPathDB" id="FungiDB:NCU03470"/>
<keyword evidence="4" id="KW-0560">Oxidoreductase</keyword>
<evidence type="ECO:0000313" key="6">
    <source>
        <dbReference type="EMBL" id="CAD21088.1"/>
    </source>
</evidence>
<dbReference type="PANTHER" id="PTHR47178:SF1">
    <property type="entry name" value="FAD-BINDING DOMAIN-CONTAINING PROTEIN-RELATED"/>
    <property type="match status" value="1"/>
</dbReference>
<evidence type="ECO:0000256" key="2">
    <source>
        <dbReference type="ARBA" id="ARBA00022630"/>
    </source>
</evidence>